<organism evidence="1 2">
    <name type="scientific">Blepharisma stoltei</name>
    <dbReference type="NCBI Taxonomy" id="1481888"/>
    <lineage>
        <taxon>Eukaryota</taxon>
        <taxon>Sar</taxon>
        <taxon>Alveolata</taxon>
        <taxon>Ciliophora</taxon>
        <taxon>Postciliodesmatophora</taxon>
        <taxon>Heterotrichea</taxon>
        <taxon>Heterotrichida</taxon>
        <taxon>Blepharismidae</taxon>
        <taxon>Blepharisma</taxon>
    </lineage>
</organism>
<evidence type="ECO:0000313" key="2">
    <source>
        <dbReference type="Proteomes" id="UP001162131"/>
    </source>
</evidence>
<reference evidence="1" key="1">
    <citation type="submission" date="2021-09" db="EMBL/GenBank/DDBJ databases">
        <authorList>
            <consortium name="AG Swart"/>
            <person name="Singh M."/>
            <person name="Singh A."/>
            <person name="Seah K."/>
            <person name="Emmerich C."/>
        </authorList>
    </citation>
    <scope>NUCLEOTIDE SEQUENCE</scope>
    <source>
        <strain evidence="1">ATCC30299</strain>
    </source>
</reference>
<evidence type="ECO:0000313" key="1">
    <source>
        <dbReference type="EMBL" id="CAG9328348.1"/>
    </source>
</evidence>
<protein>
    <submittedName>
        <fullName evidence="1">Uncharacterized protein</fullName>
    </submittedName>
</protein>
<dbReference type="SUPFAM" id="SSF46689">
    <property type="entry name" value="Homeodomain-like"/>
    <property type="match status" value="1"/>
</dbReference>
<name>A0AAU9JN65_9CILI</name>
<accession>A0AAU9JN65</accession>
<dbReference type="AlphaFoldDB" id="A0AAU9JN65"/>
<dbReference type="Proteomes" id="UP001162131">
    <property type="component" value="Unassembled WGS sequence"/>
</dbReference>
<proteinExistence type="predicted"/>
<sequence length="129" mass="15809">MKVEITRESEDLKLEEFKEENSQCTYDNNVDCMLSVEDWSIRKGRHWSKSQTQAMCKIVEKNKVNGRIKWSRVMIELPGMKLEQVQYRYFYLKKVKKRNDKKKEEMIKIETKRRLLNFLLKWRLRNMKG</sequence>
<comment type="caution">
    <text evidence="1">The sequence shown here is derived from an EMBL/GenBank/DDBJ whole genome shotgun (WGS) entry which is preliminary data.</text>
</comment>
<dbReference type="EMBL" id="CAJZBQ010000045">
    <property type="protein sequence ID" value="CAG9328348.1"/>
    <property type="molecule type" value="Genomic_DNA"/>
</dbReference>
<dbReference type="InterPro" id="IPR009057">
    <property type="entry name" value="Homeodomain-like_sf"/>
</dbReference>
<gene>
    <name evidence="1" type="ORF">BSTOLATCC_MIC45800</name>
</gene>
<dbReference type="Gene3D" id="1.10.10.60">
    <property type="entry name" value="Homeodomain-like"/>
    <property type="match status" value="1"/>
</dbReference>
<keyword evidence="2" id="KW-1185">Reference proteome</keyword>